<dbReference type="VEuPathDB" id="FungiDB:F503_05961"/>
<dbReference type="InterPro" id="IPR002938">
    <property type="entry name" value="FAD-bd"/>
</dbReference>
<proteinExistence type="inferred from homology"/>
<keyword evidence="3" id="KW-0274">FAD</keyword>
<evidence type="ECO:0000256" key="3">
    <source>
        <dbReference type="ARBA" id="ARBA00022827"/>
    </source>
</evidence>
<keyword evidence="8" id="KW-1185">Reference proteome</keyword>
<evidence type="ECO:0000256" key="2">
    <source>
        <dbReference type="ARBA" id="ARBA00022630"/>
    </source>
</evidence>
<evidence type="ECO:0000256" key="1">
    <source>
        <dbReference type="ARBA" id="ARBA00007992"/>
    </source>
</evidence>
<keyword evidence="5" id="KW-0503">Monooxygenase</keyword>
<dbReference type="Proteomes" id="UP000016923">
    <property type="component" value="Unassembled WGS sequence"/>
</dbReference>
<dbReference type="SUPFAM" id="SSF51905">
    <property type="entry name" value="FAD/NAD(P)-binding domain"/>
    <property type="match status" value="1"/>
</dbReference>
<name>S3CFG6_OPHP1</name>
<protein>
    <submittedName>
        <fullName evidence="7">Salicylate variant</fullName>
    </submittedName>
</protein>
<dbReference type="Pfam" id="PF01494">
    <property type="entry name" value="FAD_binding_3"/>
    <property type="match status" value="1"/>
</dbReference>
<keyword evidence="4" id="KW-0560">Oxidoreductase</keyword>
<evidence type="ECO:0000313" key="7">
    <source>
        <dbReference type="EMBL" id="EPE10866.1"/>
    </source>
</evidence>
<dbReference type="PANTHER" id="PTHR13789">
    <property type="entry name" value="MONOOXYGENASE"/>
    <property type="match status" value="1"/>
</dbReference>
<evidence type="ECO:0000256" key="5">
    <source>
        <dbReference type="ARBA" id="ARBA00023033"/>
    </source>
</evidence>
<dbReference type="PANTHER" id="PTHR13789:SF236">
    <property type="entry name" value="MONOOXYGENASE, PUTATIVE (AFU_ORTHOLOGUE AFUA_6G12060)-RELATED"/>
    <property type="match status" value="1"/>
</dbReference>
<comment type="similarity">
    <text evidence="1">Belongs to the paxM FAD-dependent monooxygenase family.</text>
</comment>
<accession>S3CFG6</accession>
<dbReference type="HOGENOM" id="CLU_009665_19_1_1"/>
<dbReference type="GO" id="GO:0004497">
    <property type="term" value="F:monooxygenase activity"/>
    <property type="evidence" value="ECO:0007669"/>
    <property type="project" value="UniProtKB-KW"/>
</dbReference>
<dbReference type="AlphaFoldDB" id="S3CFG6"/>
<gene>
    <name evidence="7" type="ORF">F503_05961</name>
</gene>
<dbReference type="STRING" id="1262450.S3CFG6"/>
<evidence type="ECO:0000256" key="4">
    <source>
        <dbReference type="ARBA" id="ARBA00023002"/>
    </source>
</evidence>
<dbReference type="PRINTS" id="PR00420">
    <property type="entry name" value="RNGMNOXGNASE"/>
</dbReference>
<evidence type="ECO:0000259" key="6">
    <source>
        <dbReference type="Pfam" id="PF01494"/>
    </source>
</evidence>
<evidence type="ECO:0000313" key="8">
    <source>
        <dbReference type="Proteomes" id="UP000016923"/>
    </source>
</evidence>
<dbReference type="InterPro" id="IPR036188">
    <property type="entry name" value="FAD/NAD-bd_sf"/>
</dbReference>
<dbReference type="OrthoDB" id="16820at2759"/>
<dbReference type="eggNOG" id="KOG2614">
    <property type="taxonomic scope" value="Eukaryota"/>
</dbReference>
<organism evidence="7 8">
    <name type="scientific">Ophiostoma piceae (strain UAMH 11346)</name>
    <name type="common">Sap stain fungus</name>
    <dbReference type="NCBI Taxonomy" id="1262450"/>
    <lineage>
        <taxon>Eukaryota</taxon>
        <taxon>Fungi</taxon>
        <taxon>Dikarya</taxon>
        <taxon>Ascomycota</taxon>
        <taxon>Pezizomycotina</taxon>
        <taxon>Sordariomycetes</taxon>
        <taxon>Sordariomycetidae</taxon>
        <taxon>Ophiostomatales</taxon>
        <taxon>Ophiostomataceae</taxon>
        <taxon>Ophiostoma</taxon>
    </lineage>
</organism>
<dbReference type="Gene3D" id="3.50.50.60">
    <property type="entry name" value="FAD/NAD(P)-binding domain"/>
    <property type="match status" value="1"/>
</dbReference>
<dbReference type="InterPro" id="IPR050493">
    <property type="entry name" value="FAD-dep_Monooxygenase_BioMet"/>
</dbReference>
<dbReference type="OMA" id="SCHPHLP"/>
<keyword evidence="2" id="KW-0285">Flavoprotein</keyword>
<sequence>MEAPKLKVIVVGAGLGGCAAALAMKHHGHEVVVYEKVRAFRRLGDSLGLGENALKLLKRWGTPSLYERLMSIGNRSETMQIRRWHDGKVLAEQPLMDMAGRIGHRGDYHEAFLDGVRDVGVAIHMGREVVAYEEPEYRPGKHAKASARVVIRFADGSTDEADLVVGADGIKSRARELVLGFADAPRSSGYSCFRAYFPGAHLKTIEACREFVSRDCVNIWIGEDTHLVQNTLRDGDEFNWIVTRKIPSKEREADMMASESWFQPGDMDEVRRCIADVDPRIRAALENTESCLDWIICYRDPLPTWVSRRSHQIALLGDSCHAHLPTSAQGASQAAESAGVLAMCVSLSGGDVALATRTYEKLRYDRVRKSQTNGEDLRDRWHSALKNMDDGVEIDPESVKIRNRWLYAYDAEADTRERWAAVSANVADELRAGNITPLQ</sequence>
<feature type="domain" description="FAD-binding" evidence="6">
    <location>
        <begin position="6"/>
        <end position="342"/>
    </location>
</feature>
<dbReference type="EMBL" id="KE148146">
    <property type="protein sequence ID" value="EPE10866.1"/>
    <property type="molecule type" value="Genomic_DNA"/>
</dbReference>
<dbReference type="GO" id="GO:0071949">
    <property type="term" value="F:FAD binding"/>
    <property type="evidence" value="ECO:0007669"/>
    <property type="project" value="InterPro"/>
</dbReference>
<dbReference type="SUPFAM" id="SSF54373">
    <property type="entry name" value="FAD-linked reductases, C-terminal domain"/>
    <property type="match status" value="1"/>
</dbReference>
<reference evidence="7 8" key="1">
    <citation type="journal article" date="2013" name="BMC Genomics">
        <title>The genome and transcriptome of the pine saprophyte Ophiostoma piceae, and a comparison with the bark beetle-associated pine pathogen Grosmannia clavigera.</title>
        <authorList>
            <person name="Haridas S."/>
            <person name="Wang Y."/>
            <person name="Lim L."/>
            <person name="Massoumi Alamouti S."/>
            <person name="Jackman S."/>
            <person name="Docking R."/>
            <person name="Robertson G."/>
            <person name="Birol I."/>
            <person name="Bohlmann J."/>
            <person name="Breuil C."/>
        </authorList>
    </citation>
    <scope>NUCLEOTIDE SEQUENCE [LARGE SCALE GENOMIC DNA]</scope>
    <source>
        <strain evidence="7 8">UAMH 11346</strain>
    </source>
</reference>
<dbReference type="PROSITE" id="PS51257">
    <property type="entry name" value="PROKAR_LIPOPROTEIN"/>
    <property type="match status" value="1"/>
</dbReference>